<protein>
    <recommendedName>
        <fullName evidence="2">J domain-containing protein</fullName>
    </recommendedName>
</protein>
<accession>A0A9P8EM91</accession>
<reference evidence="3" key="1">
    <citation type="journal article" date="2021" name="J Fungi (Basel)">
        <title>Virulence traits and population genomics of the black yeast Aureobasidium melanogenum.</title>
        <authorList>
            <person name="Cernosa A."/>
            <person name="Sun X."/>
            <person name="Gostincar C."/>
            <person name="Fang C."/>
            <person name="Gunde-Cimerman N."/>
            <person name="Song Z."/>
        </authorList>
    </citation>
    <scope>NUCLEOTIDE SEQUENCE</scope>
    <source>
        <strain evidence="3">EXF-9911</strain>
    </source>
</reference>
<dbReference type="PRINTS" id="PR00625">
    <property type="entry name" value="JDOMAIN"/>
</dbReference>
<name>A0A9P8EM91_AURME</name>
<feature type="region of interest" description="Disordered" evidence="1">
    <location>
        <begin position="29"/>
        <end position="48"/>
    </location>
</feature>
<dbReference type="CDD" id="cd06257">
    <property type="entry name" value="DnaJ"/>
    <property type="match status" value="1"/>
</dbReference>
<proteinExistence type="predicted"/>
<comment type="caution">
    <text evidence="3">The sequence shown here is derived from an EMBL/GenBank/DDBJ whole genome shotgun (WGS) entry which is preliminary data.</text>
</comment>
<dbReference type="SMART" id="SM00271">
    <property type="entry name" value="DnaJ"/>
    <property type="match status" value="1"/>
</dbReference>
<evidence type="ECO:0000259" key="2">
    <source>
        <dbReference type="PROSITE" id="PS50076"/>
    </source>
</evidence>
<dbReference type="PROSITE" id="PS50076">
    <property type="entry name" value="DNAJ_2"/>
    <property type="match status" value="1"/>
</dbReference>
<dbReference type="Gene3D" id="1.10.287.110">
    <property type="entry name" value="DnaJ domain"/>
    <property type="match status" value="1"/>
</dbReference>
<dbReference type="AlphaFoldDB" id="A0A9P8EM91"/>
<dbReference type="SUPFAM" id="SSF46565">
    <property type="entry name" value="Chaperone J-domain"/>
    <property type="match status" value="1"/>
</dbReference>
<dbReference type="OrthoDB" id="445556at2759"/>
<dbReference type="Pfam" id="PF00226">
    <property type="entry name" value="DnaJ"/>
    <property type="match status" value="1"/>
</dbReference>
<evidence type="ECO:0000313" key="3">
    <source>
        <dbReference type="EMBL" id="KAG9693076.1"/>
    </source>
</evidence>
<evidence type="ECO:0000256" key="1">
    <source>
        <dbReference type="SAM" id="MobiDB-lite"/>
    </source>
</evidence>
<sequence>MPPTNSSRTLLIAPLPRRCQNLAALSHAATTARNSSTSSPLRYRSSTRPATTVAAASAARRGNACSSSSCLPRGYATIAGDPMSAGVPDSSSSSSASPQNDMPWPKAPKGHTHPTPYQILSTTESEPYSKRRFYELVKLYHPDSGACEKHHHHHSVPQPLRLERYRLVVAAHTILSDPDKRKMYDRFGAGWSGVPSTVGGKPGSDTPAGPFSGWRYHSDPNIWGNATWEDWERFYARRDGMAQQPRYLSNGNFVLCVILLAMIGASLNLSRAESEGDRVVAARDLVHDRASKDLRRVRQLSENRPKEERIQFFIRQREATMHGIGVESLRDDKVAKLLPEQETCLSDELRSGGSES</sequence>
<feature type="region of interest" description="Disordered" evidence="1">
    <location>
        <begin position="81"/>
        <end position="124"/>
    </location>
</feature>
<evidence type="ECO:0000313" key="4">
    <source>
        <dbReference type="Proteomes" id="UP000779574"/>
    </source>
</evidence>
<feature type="domain" description="J" evidence="2">
    <location>
        <begin position="115"/>
        <end position="188"/>
    </location>
</feature>
<dbReference type="InterPro" id="IPR036869">
    <property type="entry name" value="J_dom_sf"/>
</dbReference>
<organism evidence="3 4">
    <name type="scientific">Aureobasidium melanogenum</name>
    <name type="common">Aureobasidium pullulans var. melanogenum</name>
    <dbReference type="NCBI Taxonomy" id="46634"/>
    <lineage>
        <taxon>Eukaryota</taxon>
        <taxon>Fungi</taxon>
        <taxon>Dikarya</taxon>
        <taxon>Ascomycota</taxon>
        <taxon>Pezizomycotina</taxon>
        <taxon>Dothideomycetes</taxon>
        <taxon>Dothideomycetidae</taxon>
        <taxon>Dothideales</taxon>
        <taxon>Saccotheciaceae</taxon>
        <taxon>Aureobasidium</taxon>
    </lineage>
</organism>
<dbReference type="Proteomes" id="UP000779574">
    <property type="component" value="Unassembled WGS sequence"/>
</dbReference>
<gene>
    <name evidence="3" type="ORF">KCU76_g6224</name>
</gene>
<dbReference type="EMBL" id="JAHFXF010000206">
    <property type="protein sequence ID" value="KAG9693076.1"/>
    <property type="molecule type" value="Genomic_DNA"/>
</dbReference>
<feature type="non-terminal residue" evidence="3">
    <location>
        <position position="356"/>
    </location>
</feature>
<dbReference type="InterPro" id="IPR001623">
    <property type="entry name" value="DnaJ_domain"/>
</dbReference>
<reference evidence="3" key="2">
    <citation type="submission" date="2021-08" db="EMBL/GenBank/DDBJ databases">
        <authorList>
            <person name="Gostincar C."/>
            <person name="Sun X."/>
            <person name="Song Z."/>
            <person name="Gunde-Cimerman N."/>
        </authorList>
    </citation>
    <scope>NUCLEOTIDE SEQUENCE</scope>
    <source>
        <strain evidence="3">EXF-9911</strain>
    </source>
</reference>